<comment type="caution">
    <text evidence="1">The sequence shown here is derived from an EMBL/GenBank/DDBJ whole genome shotgun (WGS) entry which is preliminary data.</text>
</comment>
<accession>A0ABU2KUF2</accession>
<evidence type="ECO:0000313" key="1">
    <source>
        <dbReference type="EMBL" id="MDT0302880.1"/>
    </source>
</evidence>
<dbReference type="EMBL" id="JAVREK010000011">
    <property type="protein sequence ID" value="MDT0302880.1"/>
    <property type="molecule type" value="Genomic_DNA"/>
</dbReference>
<name>A0ABU2KUF2_9ACTN</name>
<sequence>MDTATPSPQVDDLAEYWHVWRSRGPGAAWYASKKAGAPAEWAPTLAADTLPALERLMADPPRRVRTAVSDLQAPR</sequence>
<reference evidence="2" key="1">
    <citation type="submission" date="2023-07" db="EMBL/GenBank/DDBJ databases">
        <title>30 novel species of actinomycetes from the DSMZ collection.</title>
        <authorList>
            <person name="Nouioui I."/>
        </authorList>
    </citation>
    <scope>NUCLEOTIDE SEQUENCE [LARGE SCALE GENOMIC DNA]</scope>
    <source>
        <strain evidence="2">DSM 45055</strain>
    </source>
</reference>
<dbReference type="Proteomes" id="UP001183226">
    <property type="component" value="Unassembled WGS sequence"/>
</dbReference>
<dbReference type="RefSeq" id="WP_311545364.1">
    <property type="nucleotide sequence ID" value="NZ_JAVREK010000011.1"/>
</dbReference>
<gene>
    <name evidence="1" type="ORF">RM446_12225</name>
</gene>
<evidence type="ECO:0000313" key="2">
    <source>
        <dbReference type="Proteomes" id="UP001183226"/>
    </source>
</evidence>
<keyword evidence="2" id="KW-1185">Reference proteome</keyword>
<proteinExistence type="predicted"/>
<organism evidence="1 2">
    <name type="scientific">Streptomonospora wellingtoniae</name>
    <dbReference type="NCBI Taxonomy" id="3075544"/>
    <lineage>
        <taxon>Bacteria</taxon>
        <taxon>Bacillati</taxon>
        <taxon>Actinomycetota</taxon>
        <taxon>Actinomycetes</taxon>
        <taxon>Streptosporangiales</taxon>
        <taxon>Nocardiopsidaceae</taxon>
        <taxon>Streptomonospora</taxon>
    </lineage>
</organism>
<protein>
    <submittedName>
        <fullName evidence="1">Uncharacterized protein</fullName>
    </submittedName>
</protein>